<dbReference type="InterPro" id="IPR003018">
    <property type="entry name" value="GAF"/>
</dbReference>
<protein>
    <submittedName>
        <fullName evidence="2">Sensor domain-containing diguanylate cyclase</fullName>
    </submittedName>
</protein>
<dbReference type="InterPro" id="IPR029787">
    <property type="entry name" value="Nucleotide_cyclase"/>
</dbReference>
<dbReference type="Pfam" id="PF01590">
    <property type="entry name" value="GAF"/>
    <property type="match status" value="1"/>
</dbReference>
<evidence type="ECO:0000259" key="1">
    <source>
        <dbReference type="PROSITE" id="PS50887"/>
    </source>
</evidence>
<name>A0A9X3MUA4_9ACTN</name>
<gene>
    <name evidence="2" type="ORF">OM076_20825</name>
</gene>
<evidence type="ECO:0000313" key="2">
    <source>
        <dbReference type="EMBL" id="MDA0162729.1"/>
    </source>
</evidence>
<dbReference type="Gene3D" id="3.30.450.40">
    <property type="match status" value="1"/>
</dbReference>
<dbReference type="InterPro" id="IPR029016">
    <property type="entry name" value="GAF-like_dom_sf"/>
</dbReference>
<dbReference type="SMART" id="SM00267">
    <property type="entry name" value="GGDEF"/>
    <property type="match status" value="1"/>
</dbReference>
<dbReference type="CDD" id="cd01949">
    <property type="entry name" value="GGDEF"/>
    <property type="match status" value="1"/>
</dbReference>
<feature type="domain" description="GGDEF" evidence="1">
    <location>
        <begin position="201"/>
        <end position="321"/>
    </location>
</feature>
<dbReference type="Gene3D" id="3.30.70.270">
    <property type="match status" value="1"/>
</dbReference>
<dbReference type="SUPFAM" id="SSF55073">
    <property type="entry name" value="Nucleotide cyclase"/>
    <property type="match status" value="1"/>
</dbReference>
<dbReference type="PROSITE" id="PS50887">
    <property type="entry name" value="GGDEF"/>
    <property type="match status" value="1"/>
</dbReference>
<dbReference type="InterPro" id="IPR000160">
    <property type="entry name" value="GGDEF_dom"/>
</dbReference>
<dbReference type="Pfam" id="PF00990">
    <property type="entry name" value="GGDEF"/>
    <property type="match status" value="1"/>
</dbReference>
<organism evidence="2 3">
    <name type="scientific">Solirubrobacter ginsenosidimutans</name>
    <dbReference type="NCBI Taxonomy" id="490573"/>
    <lineage>
        <taxon>Bacteria</taxon>
        <taxon>Bacillati</taxon>
        <taxon>Actinomycetota</taxon>
        <taxon>Thermoleophilia</taxon>
        <taxon>Solirubrobacterales</taxon>
        <taxon>Solirubrobacteraceae</taxon>
        <taxon>Solirubrobacter</taxon>
    </lineage>
</organism>
<dbReference type="RefSeq" id="WP_270041966.1">
    <property type="nucleotide sequence ID" value="NZ_JAPDOD010000020.1"/>
</dbReference>
<dbReference type="EMBL" id="JAPDOD010000020">
    <property type="protein sequence ID" value="MDA0162729.1"/>
    <property type="molecule type" value="Genomic_DNA"/>
</dbReference>
<sequence length="321" mass="34260">MIDGLADPRRLAALAESGLIDTPPEAAFDRVTRLVAEVLHVPVALFTLVTADRQVFKSSVGVGDLRETPLSHSFCRHVVESGAPLEVVDARSHPKVHDNPSIIEHGIVAYLGVPLTTSDGIRLGALCAIDHEPRQWTGRDHGVLEDLAGAAMAEVELRRANRAVAEAAAELHFAATHDSLTRLGNRRALLEDLGQLLSEKRVATFALLDVHGMRAVNDQHGHQAGDELLMRLARRLETALVGDGHVYRLGGVQLCALLAETGPAASRIVSAASGALRSEEHAVGCRAATVELPREAKSVASVLRLADARLARYGHVATARA</sequence>
<dbReference type="NCBIfam" id="TIGR00254">
    <property type="entry name" value="GGDEF"/>
    <property type="match status" value="1"/>
</dbReference>
<dbReference type="AlphaFoldDB" id="A0A9X3MUA4"/>
<dbReference type="Proteomes" id="UP001149140">
    <property type="component" value="Unassembled WGS sequence"/>
</dbReference>
<dbReference type="PANTHER" id="PTHR43102:SF2">
    <property type="entry name" value="GAF DOMAIN-CONTAINING PROTEIN"/>
    <property type="match status" value="1"/>
</dbReference>
<comment type="caution">
    <text evidence="2">The sequence shown here is derived from an EMBL/GenBank/DDBJ whole genome shotgun (WGS) entry which is preliminary data.</text>
</comment>
<dbReference type="PANTHER" id="PTHR43102">
    <property type="entry name" value="SLR1143 PROTEIN"/>
    <property type="match status" value="1"/>
</dbReference>
<proteinExistence type="predicted"/>
<reference evidence="2" key="1">
    <citation type="submission" date="2022-10" db="EMBL/GenBank/DDBJ databases">
        <title>The WGS of Solirubrobacter ginsenosidimutans DSM 21036.</title>
        <authorList>
            <person name="Jiang Z."/>
        </authorList>
    </citation>
    <scope>NUCLEOTIDE SEQUENCE</scope>
    <source>
        <strain evidence="2">DSM 21036</strain>
    </source>
</reference>
<dbReference type="InterPro" id="IPR043128">
    <property type="entry name" value="Rev_trsase/Diguanyl_cyclase"/>
</dbReference>
<dbReference type="SMART" id="SM00065">
    <property type="entry name" value="GAF"/>
    <property type="match status" value="1"/>
</dbReference>
<dbReference type="SUPFAM" id="SSF55781">
    <property type="entry name" value="GAF domain-like"/>
    <property type="match status" value="1"/>
</dbReference>
<evidence type="ECO:0000313" key="3">
    <source>
        <dbReference type="Proteomes" id="UP001149140"/>
    </source>
</evidence>
<keyword evidence="3" id="KW-1185">Reference proteome</keyword>
<accession>A0A9X3MUA4</accession>